<name>E9GQQ6_DAPPU</name>
<evidence type="ECO:0000256" key="1">
    <source>
        <dbReference type="ARBA" id="ARBA00004613"/>
    </source>
</evidence>
<dbReference type="InParanoid" id="E9GQQ6"/>
<dbReference type="PANTHER" id="PTHR22923:SF62">
    <property type="entry name" value="CVP18"/>
    <property type="match status" value="1"/>
</dbReference>
<dbReference type="Pfam" id="PF00386">
    <property type="entry name" value="C1q"/>
    <property type="match status" value="1"/>
</dbReference>
<dbReference type="SMART" id="SM00110">
    <property type="entry name" value="C1Q"/>
    <property type="match status" value="1"/>
</dbReference>
<evidence type="ECO:0000259" key="4">
    <source>
        <dbReference type="PROSITE" id="PS50871"/>
    </source>
</evidence>
<keyword evidence="2" id="KW-0964">Secreted</keyword>
<reference evidence="5 6" key="1">
    <citation type="journal article" date="2011" name="Science">
        <title>The ecoresponsive genome of Daphnia pulex.</title>
        <authorList>
            <person name="Colbourne J.K."/>
            <person name="Pfrender M.E."/>
            <person name="Gilbert D."/>
            <person name="Thomas W.K."/>
            <person name="Tucker A."/>
            <person name="Oakley T.H."/>
            <person name="Tokishita S."/>
            <person name="Aerts A."/>
            <person name="Arnold G.J."/>
            <person name="Basu M.K."/>
            <person name="Bauer D.J."/>
            <person name="Caceres C.E."/>
            <person name="Carmel L."/>
            <person name="Casola C."/>
            <person name="Choi J.H."/>
            <person name="Detter J.C."/>
            <person name="Dong Q."/>
            <person name="Dusheyko S."/>
            <person name="Eads B.D."/>
            <person name="Frohlich T."/>
            <person name="Geiler-Samerotte K.A."/>
            <person name="Gerlach D."/>
            <person name="Hatcher P."/>
            <person name="Jogdeo S."/>
            <person name="Krijgsveld J."/>
            <person name="Kriventseva E.V."/>
            <person name="Kultz D."/>
            <person name="Laforsch C."/>
            <person name="Lindquist E."/>
            <person name="Lopez J."/>
            <person name="Manak J.R."/>
            <person name="Muller J."/>
            <person name="Pangilinan J."/>
            <person name="Patwardhan R.P."/>
            <person name="Pitluck S."/>
            <person name="Pritham E.J."/>
            <person name="Rechtsteiner A."/>
            <person name="Rho M."/>
            <person name="Rogozin I.B."/>
            <person name="Sakarya O."/>
            <person name="Salamov A."/>
            <person name="Schaack S."/>
            <person name="Shapiro H."/>
            <person name="Shiga Y."/>
            <person name="Skalitzky C."/>
            <person name="Smith Z."/>
            <person name="Souvorov A."/>
            <person name="Sung W."/>
            <person name="Tang Z."/>
            <person name="Tsuchiya D."/>
            <person name="Tu H."/>
            <person name="Vos H."/>
            <person name="Wang M."/>
            <person name="Wolf Y.I."/>
            <person name="Yamagata H."/>
            <person name="Yamada T."/>
            <person name="Ye Y."/>
            <person name="Shaw J.R."/>
            <person name="Andrews J."/>
            <person name="Crease T.J."/>
            <person name="Tang H."/>
            <person name="Lucas S.M."/>
            <person name="Robertson H.M."/>
            <person name="Bork P."/>
            <person name="Koonin E.V."/>
            <person name="Zdobnov E.M."/>
            <person name="Grigoriev I.V."/>
            <person name="Lynch M."/>
            <person name="Boore J.L."/>
        </authorList>
    </citation>
    <scope>NUCLEOTIDE SEQUENCE [LARGE SCALE GENOMIC DNA]</scope>
</reference>
<sequence>MPNSCRDLLQIGHRQSGLYSVMGAKQVETLYCDFTQTPGDEDFQRWVGFNDVKSKPTYFHVSRALPYNETITPIPFTRAILNQGGAMNKETGKFTAPVGGVYFFYFTGTVFLPTATSSASSTRSDFTMCLFKNSNCVEWLLERPDEISTGNRHERIALQSTVNLKQGDQIWLAIGKKKSPGGYLVGDALTNFKGFLIQEDISQSLYAVP</sequence>
<gene>
    <name evidence="5" type="ORF">DAPPUDRAFT_246517</name>
</gene>
<dbReference type="OrthoDB" id="6154955at2759"/>
<feature type="domain" description="C1q" evidence="4">
    <location>
        <begin position="52"/>
        <end position="203"/>
    </location>
</feature>
<dbReference type="PANTHER" id="PTHR22923">
    <property type="entry name" value="CEREBELLIN-RELATED"/>
    <property type="match status" value="1"/>
</dbReference>
<keyword evidence="6" id="KW-1185">Reference proteome</keyword>
<dbReference type="InterPro" id="IPR008983">
    <property type="entry name" value="Tumour_necrosis_fac-like_dom"/>
</dbReference>
<accession>E9GQQ6</accession>
<dbReference type="InterPro" id="IPR001073">
    <property type="entry name" value="C1q_dom"/>
</dbReference>
<dbReference type="Gene3D" id="2.60.120.40">
    <property type="match status" value="1"/>
</dbReference>
<keyword evidence="3" id="KW-0732">Signal</keyword>
<dbReference type="PROSITE" id="PS50871">
    <property type="entry name" value="C1Q"/>
    <property type="match status" value="1"/>
</dbReference>
<evidence type="ECO:0000256" key="2">
    <source>
        <dbReference type="ARBA" id="ARBA00022525"/>
    </source>
</evidence>
<organism evidence="5 6">
    <name type="scientific">Daphnia pulex</name>
    <name type="common">Water flea</name>
    <dbReference type="NCBI Taxonomy" id="6669"/>
    <lineage>
        <taxon>Eukaryota</taxon>
        <taxon>Metazoa</taxon>
        <taxon>Ecdysozoa</taxon>
        <taxon>Arthropoda</taxon>
        <taxon>Crustacea</taxon>
        <taxon>Branchiopoda</taxon>
        <taxon>Diplostraca</taxon>
        <taxon>Cladocera</taxon>
        <taxon>Anomopoda</taxon>
        <taxon>Daphniidae</taxon>
        <taxon>Daphnia</taxon>
    </lineage>
</organism>
<dbReference type="EMBL" id="GL732558">
    <property type="protein sequence ID" value="EFX78288.1"/>
    <property type="molecule type" value="Genomic_DNA"/>
</dbReference>
<proteinExistence type="predicted"/>
<dbReference type="AlphaFoldDB" id="E9GQQ6"/>
<dbReference type="GO" id="GO:0005615">
    <property type="term" value="C:extracellular space"/>
    <property type="evidence" value="ECO:0000318"/>
    <property type="project" value="GO_Central"/>
</dbReference>
<dbReference type="SUPFAM" id="SSF49842">
    <property type="entry name" value="TNF-like"/>
    <property type="match status" value="1"/>
</dbReference>
<dbReference type="HOGENOM" id="CLU_068539_1_0_1"/>
<evidence type="ECO:0000313" key="6">
    <source>
        <dbReference type="Proteomes" id="UP000000305"/>
    </source>
</evidence>
<dbReference type="KEGG" id="dpx:DAPPUDRAFT_246517"/>
<protein>
    <submittedName>
        <fullName evidence="5">C1q and tumor necrosis factor-related protein 5</fullName>
    </submittedName>
</protein>
<dbReference type="InterPro" id="IPR050822">
    <property type="entry name" value="Cerebellin_Synaptic_Org"/>
</dbReference>
<evidence type="ECO:0000256" key="3">
    <source>
        <dbReference type="ARBA" id="ARBA00022729"/>
    </source>
</evidence>
<dbReference type="Proteomes" id="UP000000305">
    <property type="component" value="Unassembled WGS sequence"/>
</dbReference>
<comment type="subcellular location">
    <subcellularLocation>
        <location evidence="1">Secreted</location>
    </subcellularLocation>
</comment>
<evidence type="ECO:0000313" key="5">
    <source>
        <dbReference type="EMBL" id="EFX78288.1"/>
    </source>
</evidence>